<sequence>METAAKEKGEKRSSFRRICVYCGSKEGKKTSYREAAIELGKEMNYSKDIDTKGGGYGTLEELLEVITWYQLGIHKKPECKPEYEVDLVWDTEQKPEKKPCLAWDAEQKSLNFVRKPETGLAT</sequence>
<reference evidence="6" key="2">
    <citation type="submission" date="2019-07" db="EMBL/GenBank/DDBJ databases">
        <authorList>
            <person name="Yang Y."/>
            <person name="Bocs S."/>
            <person name="Baudouin L."/>
        </authorList>
    </citation>
    <scope>NUCLEOTIDE SEQUENCE</scope>
    <source>
        <tissue evidence="6">Spear leaf of Hainan Tall coconut</tissue>
    </source>
</reference>
<dbReference type="Proteomes" id="UP000797356">
    <property type="component" value="Chromosome 6"/>
</dbReference>
<evidence type="ECO:0000313" key="6">
    <source>
        <dbReference type="EMBL" id="KAG1346173.1"/>
    </source>
</evidence>
<keyword evidence="7" id="KW-1185">Reference proteome</keyword>
<dbReference type="InterPro" id="IPR031100">
    <property type="entry name" value="LOG_fam"/>
</dbReference>
<gene>
    <name evidence="6" type="ORF">COCNU_06G000020</name>
</gene>
<protein>
    <recommendedName>
        <fullName evidence="2">cytokinin riboside 5'-monophosphate phosphoribohydrolase</fullName>
        <ecNumber evidence="2">3.2.2.n1</ecNumber>
    </recommendedName>
</protein>
<dbReference type="GO" id="GO:0009691">
    <property type="term" value="P:cytokinin biosynthetic process"/>
    <property type="evidence" value="ECO:0007669"/>
    <property type="project" value="UniProtKB-KW"/>
</dbReference>
<comment type="catalytic activity">
    <reaction evidence="4">
        <text>N(6)-(dimethylallyl)adenosine 5'-phosphate + H2O = N(6)-dimethylallyladenine + D-ribose 5-phosphate</text>
        <dbReference type="Rhea" id="RHEA:48560"/>
        <dbReference type="ChEBI" id="CHEBI:15377"/>
        <dbReference type="ChEBI" id="CHEBI:17660"/>
        <dbReference type="ChEBI" id="CHEBI:57526"/>
        <dbReference type="ChEBI" id="CHEBI:78346"/>
        <dbReference type="EC" id="3.2.2.n1"/>
    </reaction>
</comment>
<evidence type="ECO:0000256" key="3">
    <source>
        <dbReference type="ARBA" id="ARBA00022712"/>
    </source>
</evidence>
<dbReference type="GO" id="GO:0005634">
    <property type="term" value="C:nucleus"/>
    <property type="evidence" value="ECO:0007669"/>
    <property type="project" value="TreeGrafter"/>
</dbReference>
<reference evidence="6" key="1">
    <citation type="journal article" date="2017" name="Gigascience">
        <title>The genome draft of coconut (Cocos nucifera).</title>
        <authorList>
            <person name="Xiao Y."/>
            <person name="Xu P."/>
            <person name="Fan H."/>
            <person name="Baudouin L."/>
            <person name="Xia W."/>
            <person name="Bocs S."/>
            <person name="Xu J."/>
            <person name="Li Q."/>
            <person name="Guo A."/>
            <person name="Zhou L."/>
            <person name="Li J."/>
            <person name="Wu Y."/>
            <person name="Ma Z."/>
            <person name="Armero A."/>
            <person name="Issali A.E."/>
            <person name="Liu N."/>
            <person name="Peng M."/>
            <person name="Yang Y."/>
        </authorList>
    </citation>
    <scope>NUCLEOTIDE SEQUENCE</scope>
    <source>
        <tissue evidence="6">Spear leaf of Hainan Tall coconut</tissue>
    </source>
</reference>
<keyword evidence="3" id="KW-0203">Cytokinin biosynthesis</keyword>
<dbReference type="OrthoDB" id="414463at2759"/>
<evidence type="ECO:0000256" key="2">
    <source>
        <dbReference type="ARBA" id="ARBA00012205"/>
    </source>
</evidence>
<evidence type="ECO:0000256" key="1">
    <source>
        <dbReference type="ARBA" id="ARBA00006763"/>
    </source>
</evidence>
<proteinExistence type="inferred from homology"/>
<dbReference type="SUPFAM" id="SSF102405">
    <property type="entry name" value="MCP/YpsA-like"/>
    <property type="match status" value="1"/>
</dbReference>
<dbReference type="EC" id="3.2.2.n1" evidence="2"/>
<dbReference type="AlphaFoldDB" id="A0A8K0I9H2"/>
<organism evidence="6 7">
    <name type="scientific">Cocos nucifera</name>
    <name type="common">Coconut palm</name>
    <dbReference type="NCBI Taxonomy" id="13894"/>
    <lineage>
        <taxon>Eukaryota</taxon>
        <taxon>Viridiplantae</taxon>
        <taxon>Streptophyta</taxon>
        <taxon>Embryophyta</taxon>
        <taxon>Tracheophyta</taxon>
        <taxon>Spermatophyta</taxon>
        <taxon>Magnoliopsida</taxon>
        <taxon>Liliopsida</taxon>
        <taxon>Arecaceae</taxon>
        <taxon>Arecoideae</taxon>
        <taxon>Cocoseae</taxon>
        <taxon>Attaleinae</taxon>
        <taxon>Cocos</taxon>
    </lineage>
</organism>
<accession>A0A8K0I9H2</accession>
<dbReference type="Gene3D" id="3.40.50.450">
    <property type="match status" value="2"/>
</dbReference>
<comment type="catalytic activity">
    <reaction evidence="5">
        <text>9-ribosyl-trans-zeatin 5'-phosphate + H2O = trans-zeatin + D-ribose 5-phosphate</text>
        <dbReference type="Rhea" id="RHEA:48564"/>
        <dbReference type="ChEBI" id="CHEBI:15377"/>
        <dbReference type="ChEBI" id="CHEBI:16522"/>
        <dbReference type="ChEBI" id="CHEBI:78346"/>
        <dbReference type="ChEBI" id="CHEBI:87947"/>
        <dbReference type="EC" id="3.2.2.n1"/>
    </reaction>
</comment>
<dbReference type="GO" id="GO:0005829">
    <property type="term" value="C:cytosol"/>
    <property type="evidence" value="ECO:0007669"/>
    <property type="project" value="TreeGrafter"/>
</dbReference>
<name>A0A8K0I9H2_COCNU</name>
<dbReference type="PANTHER" id="PTHR31223">
    <property type="entry name" value="LOG FAMILY PROTEIN YJL055W"/>
    <property type="match status" value="1"/>
</dbReference>
<dbReference type="PANTHER" id="PTHR31223:SF70">
    <property type="entry name" value="LOG FAMILY PROTEIN YJL055W"/>
    <property type="match status" value="1"/>
</dbReference>
<dbReference type="EMBL" id="CM017877">
    <property type="protein sequence ID" value="KAG1346173.1"/>
    <property type="molecule type" value="Genomic_DNA"/>
</dbReference>
<dbReference type="Pfam" id="PF03641">
    <property type="entry name" value="Lysine_decarbox"/>
    <property type="match status" value="1"/>
</dbReference>
<evidence type="ECO:0000256" key="5">
    <source>
        <dbReference type="ARBA" id="ARBA00049153"/>
    </source>
</evidence>
<comment type="similarity">
    <text evidence="1">Belongs to the LOG family.</text>
</comment>
<evidence type="ECO:0000313" key="7">
    <source>
        <dbReference type="Proteomes" id="UP000797356"/>
    </source>
</evidence>
<dbReference type="GO" id="GO:0016799">
    <property type="term" value="F:hydrolase activity, hydrolyzing N-glycosyl compounds"/>
    <property type="evidence" value="ECO:0007669"/>
    <property type="project" value="TreeGrafter"/>
</dbReference>
<comment type="caution">
    <text evidence="6">The sequence shown here is derived from an EMBL/GenBank/DDBJ whole genome shotgun (WGS) entry which is preliminary data.</text>
</comment>
<evidence type="ECO:0000256" key="4">
    <source>
        <dbReference type="ARBA" id="ARBA00047718"/>
    </source>
</evidence>